<evidence type="ECO:0000256" key="3">
    <source>
        <dbReference type="ARBA" id="ARBA00022617"/>
    </source>
</evidence>
<dbReference type="OrthoDB" id="3945418at2759"/>
<dbReference type="PANTHER" id="PTHR24286">
    <property type="entry name" value="CYTOCHROME P450 26"/>
    <property type="match status" value="1"/>
</dbReference>
<keyword evidence="4" id="KW-0479">Metal-binding</keyword>
<dbReference type="GeneID" id="17356183"/>
<dbReference type="Gene3D" id="1.10.630.10">
    <property type="entry name" value="Cytochrome P450"/>
    <property type="match status" value="1"/>
</dbReference>
<dbReference type="InterPro" id="IPR036396">
    <property type="entry name" value="Cyt_P450_sf"/>
</dbReference>
<dbReference type="GO" id="GO:0016125">
    <property type="term" value="P:sterol metabolic process"/>
    <property type="evidence" value="ECO:0007669"/>
    <property type="project" value="TreeGrafter"/>
</dbReference>
<evidence type="ECO:0000256" key="5">
    <source>
        <dbReference type="ARBA" id="ARBA00023002"/>
    </source>
</evidence>
<evidence type="ECO:0008006" key="10">
    <source>
        <dbReference type="Google" id="ProtNLM"/>
    </source>
</evidence>
<dbReference type="GO" id="GO:0020037">
    <property type="term" value="F:heme binding"/>
    <property type="evidence" value="ECO:0007669"/>
    <property type="project" value="InterPro"/>
</dbReference>
<evidence type="ECO:0000313" key="9">
    <source>
        <dbReference type="Proteomes" id="UP000008141"/>
    </source>
</evidence>
<name>E1ZCA5_CHLVA</name>
<gene>
    <name evidence="8" type="ORF">CHLNCDRAFT_144261</name>
</gene>
<keyword evidence="7" id="KW-0503">Monooxygenase</keyword>
<dbReference type="AlphaFoldDB" id="E1ZCA5"/>
<organism evidence="9">
    <name type="scientific">Chlorella variabilis</name>
    <name type="common">Green alga</name>
    <dbReference type="NCBI Taxonomy" id="554065"/>
    <lineage>
        <taxon>Eukaryota</taxon>
        <taxon>Viridiplantae</taxon>
        <taxon>Chlorophyta</taxon>
        <taxon>core chlorophytes</taxon>
        <taxon>Trebouxiophyceae</taxon>
        <taxon>Chlorellales</taxon>
        <taxon>Chlorellaceae</taxon>
        <taxon>Chlorella clade</taxon>
        <taxon>Chlorella</taxon>
    </lineage>
</organism>
<proteinExistence type="inferred from homology"/>
<dbReference type="SUPFAM" id="SSF48264">
    <property type="entry name" value="Cytochrome P450"/>
    <property type="match status" value="1"/>
</dbReference>
<protein>
    <recommendedName>
        <fullName evidence="10">Cytochrome P450</fullName>
    </recommendedName>
</protein>
<evidence type="ECO:0000313" key="8">
    <source>
        <dbReference type="EMBL" id="EFN56777.1"/>
    </source>
</evidence>
<dbReference type="GO" id="GO:0016705">
    <property type="term" value="F:oxidoreductase activity, acting on paired donors, with incorporation or reduction of molecular oxygen"/>
    <property type="evidence" value="ECO:0007669"/>
    <property type="project" value="InterPro"/>
</dbReference>
<comment type="similarity">
    <text evidence="2">Belongs to the cytochrome P450 family.</text>
</comment>
<evidence type="ECO:0000256" key="2">
    <source>
        <dbReference type="ARBA" id="ARBA00010617"/>
    </source>
</evidence>
<keyword evidence="6" id="KW-0408">Iron</keyword>
<reference evidence="8 9" key="1">
    <citation type="journal article" date="2010" name="Plant Cell">
        <title>The Chlorella variabilis NC64A genome reveals adaptation to photosymbiosis, coevolution with viruses, and cryptic sex.</title>
        <authorList>
            <person name="Blanc G."/>
            <person name="Duncan G."/>
            <person name="Agarkova I."/>
            <person name="Borodovsky M."/>
            <person name="Gurnon J."/>
            <person name="Kuo A."/>
            <person name="Lindquist E."/>
            <person name="Lucas S."/>
            <person name="Pangilinan J."/>
            <person name="Polle J."/>
            <person name="Salamov A."/>
            <person name="Terry A."/>
            <person name="Yamada T."/>
            <person name="Dunigan D.D."/>
            <person name="Grigoriev I.V."/>
            <person name="Claverie J.M."/>
            <person name="Van Etten J.L."/>
        </authorList>
    </citation>
    <scope>NUCLEOTIDE SEQUENCE [LARGE SCALE GENOMIC DNA]</scope>
    <source>
        <strain evidence="8 9">NC64A</strain>
    </source>
</reference>
<accession>E1ZCA5</accession>
<dbReference type="KEGG" id="cvr:CHLNCDRAFT_144261"/>
<keyword evidence="5" id="KW-0560">Oxidoreductase</keyword>
<evidence type="ECO:0000256" key="4">
    <source>
        <dbReference type="ARBA" id="ARBA00022723"/>
    </source>
</evidence>
<keyword evidence="3" id="KW-0349">Heme</keyword>
<dbReference type="PANTHER" id="PTHR24286:SF24">
    <property type="entry name" value="LANOSTEROL 14-ALPHA DEMETHYLASE"/>
    <property type="match status" value="1"/>
</dbReference>
<comment type="cofactor">
    <cofactor evidence="1">
        <name>heme</name>
        <dbReference type="ChEBI" id="CHEBI:30413"/>
    </cofactor>
</comment>
<dbReference type="eggNOG" id="KOG0157">
    <property type="taxonomic scope" value="Eukaryota"/>
</dbReference>
<dbReference type="Proteomes" id="UP000008141">
    <property type="component" value="Unassembled WGS sequence"/>
</dbReference>
<sequence>MAAAIGVVLLHGPLFWWRFLGRRMIMVGTVEAVKQLLNAEGSLVKADYPPSVHKLLGPWGTVNISGKHHIRIKRLAQAAFTPRAIRGYLPRMQAIAEQAVQKWAADGDILVHEEMK</sequence>
<dbReference type="RefSeq" id="XP_005848879.1">
    <property type="nucleotide sequence ID" value="XM_005848817.1"/>
</dbReference>
<evidence type="ECO:0000256" key="7">
    <source>
        <dbReference type="ARBA" id="ARBA00023033"/>
    </source>
</evidence>
<dbReference type="InParanoid" id="E1ZCA5"/>
<dbReference type="EMBL" id="GL433841">
    <property type="protein sequence ID" value="EFN56777.1"/>
    <property type="molecule type" value="Genomic_DNA"/>
</dbReference>
<dbReference type="GO" id="GO:0005506">
    <property type="term" value="F:iron ion binding"/>
    <property type="evidence" value="ECO:0007669"/>
    <property type="project" value="InterPro"/>
</dbReference>
<dbReference type="GO" id="GO:0004497">
    <property type="term" value="F:monooxygenase activity"/>
    <property type="evidence" value="ECO:0007669"/>
    <property type="project" value="UniProtKB-KW"/>
</dbReference>
<evidence type="ECO:0000256" key="1">
    <source>
        <dbReference type="ARBA" id="ARBA00001971"/>
    </source>
</evidence>
<dbReference type="InterPro" id="IPR001128">
    <property type="entry name" value="Cyt_P450"/>
</dbReference>
<keyword evidence="9" id="KW-1185">Reference proteome</keyword>
<dbReference type="STRING" id="554065.E1ZCA5"/>
<evidence type="ECO:0000256" key="6">
    <source>
        <dbReference type="ARBA" id="ARBA00023004"/>
    </source>
</evidence>
<dbReference type="Pfam" id="PF00067">
    <property type="entry name" value="p450"/>
    <property type="match status" value="1"/>
</dbReference>